<keyword evidence="3" id="KW-0547">Nucleotide-binding</keyword>
<keyword evidence="11" id="KW-1185">Reference proteome</keyword>
<evidence type="ECO:0000256" key="8">
    <source>
        <dbReference type="SAM" id="MobiDB-lite"/>
    </source>
</evidence>
<dbReference type="Gene3D" id="1.25.40.180">
    <property type="match status" value="1"/>
</dbReference>
<dbReference type="AlphaFoldDB" id="A0A0D2MPJ3"/>
<dbReference type="PANTHER" id="PTHR23001">
    <property type="entry name" value="EUKARYOTIC TRANSLATION INITIATION FACTOR"/>
    <property type="match status" value="1"/>
</dbReference>
<evidence type="ECO:0000256" key="6">
    <source>
        <dbReference type="ARBA" id="ARBA00025032"/>
    </source>
</evidence>
<dbReference type="SUPFAM" id="SSF75689">
    <property type="entry name" value="Zinc-binding domain of translation initiation factor 2 beta"/>
    <property type="match status" value="1"/>
</dbReference>
<evidence type="ECO:0000313" key="10">
    <source>
        <dbReference type="EMBL" id="KIZ02427.1"/>
    </source>
</evidence>
<dbReference type="OrthoDB" id="10250831at2759"/>
<name>A0A0D2MPJ3_9CHLO</name>
<dbReference type="SMART" id="SM00653">
    <property type="entry name" value="eIF2B_5"/>
    <property type="match status" value="1"/>
</dbReference>
<reference evidence="10 11" key="1">
    <citation type="journal article" date="2013" name="BMC Genomics">
        <title>Reconstruction of the lipid metabolism for the microalga Monoraphidium neglectum from its genome sequence reveals characteristics suitable for biofuel production.</title>
        <authorList>
            <person name="Bogen C."/>
            <person name="Al-Dilaimi A."/>
            <person name="Albersmeier A."/>
            <person name="Wichmann J."/>
            <person name="Grundmann M."/>
            <person name="Rupp O."/>
            <person name="Lauersen K.J."/>
            <person name="Blifernez-Klassen O."/>
            <person name="Kalinowski J."/>
            <person name="Goesmann A."/>
            <person name="Mussgnug J.H."/>
            <person name="Kruse O."/>
        </authorList>
    </citation>
    <scope>NUCLEOTIDE SEQUENCE [LARGE SCALE GENOMIC DNA]</scope>
    <source>
        <strain evidence="10 11">SAG 48.87</strain>
    </source>
</reference>
<dbReference type="SUPFAM" id="SSF100966">
    <property type="entry name" value="Translation initiation factor 2 beta, aIF2beta, N-terminal domain"/>
    <property type="match status" value="1"/>
</dbReference>
<evidence type="ECO:0000259" key="9">
    <source>
        <dbReference type="PROSITE" id="PS51363"/>
    </source>
</evidence>
<dbReference type="RefSeq" id="XP_013901446.1">
    <property type="nucleotide sequence ID" value="XM_014045992.1"/>
</dbReference>
<feature type="compositionally biased region" description="Acidic residues" evidence="8">
    <location>
        <begin position="204"/>
        <end position="232"/>
    </location>
</feature>
<dbReference type="KEGG" id="mng:MNEG_5528"/>
<dbReference type="Proteomes" id="UP000054498">
    <property type="component" value="Unassembled WGS sequence"/>
</dbReference>
<dbReference type="FunFam" id="3.30.30.170:FF:000002">
    <property type="entry name" value="Eukaryotic translation initiation factor 5"/>
    <property type="match status" value="1"/>
</dbReference>
<organism evidence="10 11">
    <name type="scientific">Monoraphidium neglectum</name>
    <dbReference type="NCBI Taxonomy" id="145388"/>
    <lineage>
        <taxon>Eukaryota</taxon>
        <taxon>Viridiplantae</taxon>
        <taxon>Chlorophyta</taxon>
        <taxon>core chlorophytes</taxon>
        <taxon>Chlorophyceae</taxon>
        <taxon>CS clade</taxon>
        <taxon>Sphaeropleales</taxon>
        <taxon>Selenastraceae</taxon>
        <taxon>Monoraphidium</taxon>
    </lineage>
</organism>
<dbReference type="SMART" id="SM00515">
    <property type="entry name" value="eIF5C"/>
    <property type="match status" value="1"/>
</dbReference>
<feature type="region of interest" description="Disordered" evidence="8">
    <location>
        <begin position="146"/>
        <end position="232"/>
    </location>
</feature>
<keyword evidence="5" id="KW-0342">GTP-binding</keyword>
<dbReference type="PANTHER" id="PTHR23001:SF7">
    <property type="entry name" value="EUKARYOTIC TRANSLATION INITIATION FACTOR 5"/>
    <property type="match status" value="1"/>
</dbReference>
<sequence>MQNIGGENAGDAFYRYKMPKLMAKIEGRGNGIKTNVVNNVEVAKALERPPEYLLKFYGCELGAQTNFDKATGTSIVNGAHDLRKLGELTEAFIKKYVQCYSCGNPETVMKVKKEFITLKCKACGHVSDVDMRHKVNTFILKNPPENKLSKEEKRLKKAEEERMRDAQDGAKKEKKEKKDKGEKGDKEKKEKKDKKKKKDKGADGEDGEGEDAPADVEEGGAADEGEEEDEDEVVWMTDTSAEAVAQRAAEQLSAATAQLVTQGNIEAELEKERKKAEKEAKKKAEEEAAARRAAARLALETGEKVDPAVAADALREVLAEGEAATGAALRKLSVEGGLAGKARALVEAMFVDEPGVEDGPAASLKLAAGIKRGKGLLRLVADGAPGQLAVLVALEWLCAGGGAEGRVKEAALALKQLYDEDLADEDIILAWHGRVDAAKALGVGPEGARAVRAAVAPVVEWLQEGEEDSDEEEDDEDDE</sequence>
<dbReference type="GO" id="GO:0001732">
    <property type="term" value="P:formation of cytoplasmic translation initiation complex"/>
    <property type="evidence" value="ECO:0007669"/>
    <property type="project" value="TreeGrafter"/>
</dbReference>
<dbReference type="InterPro" id="IPR016190">
    <property type="entry name" value="Transl_init_fac_IF2/IF5_Zn-bd"/>
</dbReference>
<dbReference type="GO" id="GO:0005829">
    <property type="term" value="C:cytosol"/>
    <property type="evidence" value="ECO:0007669"/>
    <property type="project" value="TreeGrafter"/>
</dbReference>
<dbReference type="Gene3D" id="2.20.25.350">
    <property type="match status" value="1"/>
</dbReference>
<comment type="function">
    <text evidence="6">Catalyzes the hydrolysis of GTP bound to the 40S ribosomal initiation complex (40S.mRNA.Met-tRNA[F].eIF-2.GTP) with the subsequent joining of a 60S ribosomal subunit resulting in the release of eIF-2 and the guanine nucleotide. The subsequent joining of a 60S ribosomal subunit results in the formation of a functional 80S initiation complex (80S.mRNA.Met-tRNA[F]).</text>
</comment>
<evidence type="ECO:0000256" key="7">
    <source>
        <dbReference type="SAM" id="Coils"/>
    </source>
</evidence>
<evidence type="ECO:0000313" key="11">
    <source>
        <dbReference type="Proteomes" id="UP000054498"/>
    </source>
</evidence>
<comment type="similarity">
    <text evidence="1">Belongs to the eIF-2-beta/eIF-5 family.</text>
</comment>
<dbReference type="Pfam" id="PF02020">
    <property type="entry name" value="W2"/>
    <property type="match status" value="1"/>
</dbReference>
<feature type="compositionally biased region" description="Basic and acidic residues" evidence="8">
    <location>
        <begin position="147"/>
        <end position="190"/>
    </location>
</feature>
<dbReference type="InterPro" id="IPR003307">
    <property type="entry name" value="W2_domain"/>
</dbReference>
<dbReference type="GO" id="GO:0005092">
    <property type="term" value="F:GDP-dissociation inhibitor activity"/>
    <property type="evidence" value="ECO:0007669"/>
    <property type="project" value="TreeGrafter"/>
</dbReference>
<evidence type="ECO:0000256" key="1">
    <source>
        <dbReference type="ARBA" id="ARBA00010397"/>
    </source>
</evidence>
<evidence type="ECO:0000256" key="2">
    <source>
        <dbReference type="ARBA" id="ARBA00022540"/>
    </source>
</evidence>
<dbReference type="STRING" id="145388.A0A0D2MPJ3"/>
<dbReference type="InterPro" id="IPR016189">
    <property type="entry name" value="Transl_init_fac_IF2/IF5_N"/>
</dbReference>
<evidence type="ECO:0000256" key="3">
    <source>
        <dbReference type="ARBA" id="ARBA00022741"/>
    </source>
</evidence>
<evidence type="ECO:0000256" key="4">
    <source>
        <dbReference type="ARBA" id="ARBA00022917"/>
    </source>
</evidence>
<gene>
    <name evidence="10" type="ORF">MNEG_5528</name>
</gene>
<feature type="coiled-coil region" evidence="7">
    <location>
        <begin position="259"/>
        <end position="293"/>
    </location>
</feature>
<accession>A0A0D2MPJ3</accession>
<dbReference type="Gene3D" id="3.30.30.170">
    <property type="match status" value="1"/>
</dbReference>
<dbReference type="PROSITE" id="PS51363">
    <property type="entry name" value="W2"/>
    <property type="match status" value="1"/>
</dbReference>
<dbReference type="EMBL" id="KK101052">
    <property type="protein sequence ID" value="KIZ02427.1"/>
    <property type="molecule type" value="Genomic_DNA"/>
</dbReference>
<dbReference type="SUPFAM" id="SSF48371">
    <property type="entry name" value="ARM repeat"/>
    <property type="match status" value="1"/>
</dbReference>
<keyword evidence="7" id="KW-0175">Coiled coil</keyword>
<dbReference type="GeneID" id="25738405"/>
<dbReference type="InterPro" id="IPR016024">
    <property type="entry name" value="ARM-type_fold"/>
</dbReference>
<dbReference type="GO" id="GO:0071074">
    <property type="term" value="F:eukaryotic initiation factor eIF2 binding"/>
    <property type="evidence" value="ECO:0007669"/>
    <property type="project" value="TreeGrafter"/>
</dbReference>
<keyword evidence="2 10" id="KW-0396">Initiation factor</keyword>
<dbReference type="GO" id="GO:0005525">
    <property type="term" value="F:GTP binding"/>
    <property type="evidence" value="ECO:0007669"/>
    <property type="project" value="UniProtKB-KW"/>
</dbReference>
<dbReference type="InterPro" id="IPR002735">
    <property type="entry name" value="Transl_init_fac_IF2/IF5_dom"/>
</dbReference>
<dbReference type="InterPro" id="IPR045196">
    <property type="entry name" value="IF2/IF5"/>
</dbReference>
<evidence type="ECO:0000256" key="5">
    <source>
        <dbReference type="ARBA" id="ARBA00023134"/>
    </source>
</evidence>
<dbReference type="Pfam" id="PF01873">
    <property type="entry name" value="eIF-5_eIF-2B"/>
    <property type="match status" value="1"/>
</dbReference>
<protein>
    <submittedName>
        <fullName evidence="10">Eukaryotic translation initiation factor 5</fullName>
    </submittedName>
</protein>
<feature type="domain" description="W2" evidence="9">
    <location>
        <begin position="300"/>
        <end position="472"/>
    </location>
</feature>
<dbReference type="FunFam" id="2.20.25.350:FF:000001">
    <property type="entry name" value="Eukaryotic translation initiation factor 5"/>
    <property type="match status" value="1"/>
</dbReference>
<proteinExistence type="inferred from homology"/>
<keyword evidence="4" id="KW-0648">Protein biosynthesis</keyword>
<dbReference type="GO" id="GO:0003743">
    <property type="term" value="F:translation initiation factor activity"/>
    <property type="evidence" value="ECO:0007669"/>
    <property type="project" value="UniProtKB-KW"/>
</dbReference>